<keyword evidence="2" id="KW-1133">Transmembrane helix</keyword>
<feature type="region of interest" description="Disordered" evidence="1">
    <location>
        <begin position="267"/>
        <end position="330"/>
    </location>
</feature>
<dbReference type="HOGENOM" id="CLU_037846_1_0_11"/>
<feature type="compositionally biased region" description="Low complexity" evidence="1">
    <location>
        <begin position="267"/>
        <end position="283"/>
    </location>
</feature>
<keyword evidence="5" id="KW-1185">Reference proteome</keyword>
<feature type="transmembrane region" description="Helical" evidence="2">
    <location>
        <begin position="122"/>
        <end position="147"/>
    </location>
</feature>
<sequence>MATEGVLGGLLALLGLGFPDQGDGLHSSGSVFDGVSAQLAALGPDGGWRGNAAQAYGARNLAQSQHTILMADLDRGAAELVLSQAEAVKKVRDGVRAELGIVLVLLVVCLGLESQGPDAQLVSFYIATVACCSVLLLTGIAVVELAVTTSRNASAVQTATQRLTAMVAALTTGSDAVAGPPKITLPPTPSLSEFDLADSSAASSHIPDLGSAFTDLPGAPEFHLATGAGAGLPDFGAPQLPITALTGLPTLPTIAQLSTTLSQLTNLAGPTSATTQPAQQHTTPADHRTRDDAIDTPDTAAATAGTTSSGEHAPLGSTTQPTQQHQKLVV</sequence>
<protein>
    <submittedName>
        <fullName evidence="4">Conserved hypothetical transmembrane protein</fullName>
    </submittedName>
</protein>
<feature type="domain" description="ESX-1 secretion-associated protein EspA/EspE-like" evidence="3">
    <location>
        <begin position="14"/>
        <end position="95"/>
    </location>
</feature>
<evidence type="ECO:0000313" key="5">
    <source>
        <dbReference type="Proteomes" id="UP000001190"/>
    </source>
</evidence>
<gene>
    <name evidence="4" type="ordered locus">MMAR_5427</name>
</gene>
<accession>B2HMR5</accession>
<dbReference type="EMBL" id="CP000854">
    <property type="protein sequence ID" value="ACC43834.1"/>
    <property type="molecule type" value="Genomic_DNA"/>
</dbReference>
<reference evidence="4 5" key="1">
    <citation type="journal article" date="2008" name="Genome Res.">
        <title>Insights from the complete genome sequence of Mycobacterium marinum on the evolution of Mycobacterium tuberculosis.</title>
        <authorList>
            <person name="Stinear T.P."/>
            <person name="Seemann T."/>
            <person name="Harrison P.F."/>
            <person name="Jenkin G.A."/>
            <person name="Davies J.K."/>
            <person name="Johnson P.D."/>
            <person name="Abdellah Z."/>
            <person name="Arrowsmith C."/>
            <person name="Chillingworth T."/>
            <person name="Churcher C."/>
            <person name="Clarke K."/>
            <person name="Cronin A."/>
            <person name="Davis P."/>
            <person name="Goodhead I."/>
            <person name="Holroyd N."/>
            <person name="Jagels K."/>
            <person name="Lord A."/>
            <person name="Moule S."/>
            <person name="Mungall K."/>
            <person name="Norbertczak H."/>
            <person name="Quail M.A."/>
            <person name="Rabbinowitsch E."/>
            <person name="Walker D."/>
            <person name="White B."/>
            <person name="Whitehead S."/>
            <person name="Small P.L."/>
            <person name="Brosch R."/>
            <person name="Ramakrishnan L."/>
            <person name="Fischbach M.A."/>
            <person name="Parkhill J."/>
            <person name="Cole S.T."/>
        </authorList>
    </citation>
    <scope>NUCLEOTIDE SEQUENCE [LARGE SCALE GENOMIC DNA]</scope>
    <source>
        <strain evidence="5">ATCC BAA-535 / M</strain>
    </source>
</reference>
<dbReference type="STRING" id="216594.MMAR_5427"/>
<evidence type="ECO:0000313" key="4">
    <source>
        <dbReference type="EMBL" id="ACC43834.1"/>
    </source>
</evidence>
<proteinExistence type="predicted"/>
<keyword evidence="2" id="KW-0472">Membrane</keyword>
<feature type="compositionally biased region" description="Polar residues" evidence="1">
    <location>
        <begin position="316"/>
        <end position="330"/>
    </location>
</feature>
<dbReference type="KEGG" id="mmi:MMAR_5427"/>
<keyword evidence="2 4" id="KW-0812">Transmembrane</keyword>
<evidence type="ECO:0000256" key="2">
    <source>
        <dbReference type="SAM" id="Phobius"/>
    </source>
</evidence>
<name>B2HMR5_MYCMM</name>
<dbReference type="AlphaFoldDB" id="B2HMR5"/>
<feature type="transmembrane region" description="Helical" evidence="2">
    <location>
        <begin position="99"/>
        <end position="116"/>
    </location>
</feature>
<feature type="compositionally biased region" description="Basic and acidic residues" evidence="1">
    <location>
        <begin position="284"/>
        <end position="293"/>
    </location>
</feature>
<dbReference type="Proteomes" id="UP000001190">
    <property type="component" value="Chromosome"/>
</dbReference>
<feature type="compositionally biased region" description="Low complexity" evidence="1">
    <location>
        <begin position="296"/>
        <end position="307"/>
    </location>
</feature>
<evidence type="ECO:0000259" key="3">
    <source>
        <dbReference type="Pfam" id="PF18879"/>
    </source>
</evidence>
<dbReference type="InterPro" id="IPR043796">
    <property type="entry name" value="ESX-1_EspA/EspE-like"/>
</dbReference>
<evidence type="ECO:0000256" key="1">
    <source>
        <dbReference type="SAM" id="MobiDB-lite"/>
    </source>
</evidence>
<organism evidence="4 5">
    <name type="scientific">Mycobacterium marinum (strain ATCC BAA-535 / M)</name>
    <dbReference type="NCBI Taxonomy" id="216594"/>
    <lineage>
        <taxon>Bacteria</taxon>
        <taxon>Bacillati</taxon>
        <taxon>Actinomycetota</taxon>
        <taxon>Actinomycetes</taxon>
        <taxon>Mycobacteriales</taxon>
        <taxon>Mycobacteriaceae</taxon>
        <taxon>Mycobacterium</taxon>
        <taxon>Mycobacterium ulcerans group</taxon>
    </lineage>
</organism>
<dbReference type="Pfam" id="PF18879">
    <property type="entry name" value="EspA_EspE"/>
    <property type="match status" value="1"/>
</dbReference>